<keyword evidence="4 7" id="KW-0862">Zinc</keyword>
<feature type="active site" evidence="6">
    <location>
        <position position="222"/>
    </location>
</feature>
<evidence type="ECO:0000256" key="3">
    <source>
        <dbReference type="ARBA" id="ARBA00022801"/>
    </source>
</evidence>
<feature type="domain" description="Peptidase M48" evidence="10">
    <location>
        <begin position="152"/>
        <end position="346"/>
    </location>
</feature>
<evidence type="ECO:0000256" key="9">
    <source>
        <dbReference type="SAM" id="Phobius"/>
    </source>
</evidence>
<feature type="binding site" evidence="7">
    <location>
        <position position="289"/>
    </location>
    <ligand>
        <name>Zn(2+)</name>
        <dbReference type="ChEBI" id="CHEBI:29105"/>
        <note>catalytic</note>
    </ligand>
</feature>
<dbReference type="InterPro" id="IPR027057">
    <property type="entry name" value="CAXX_Prtase_1"/>
</dbReference>
<dbReference type="Pfam" id="PF16491">
    <property type="entry name" value="Peptidase_M48_N"/>
    <property type="match status" value="1"/>
</dbReference>
<feature type="transmembrane region" description="Helical" evidence="9">
    <location>
        <begin position="261"/>
        <end position="284"/>
    </location>
</feature>
<gene>
    <name evidence="12" type="ORF">HLVA_12180</name>
</gene>
<comment type="similarity">
    <text evidence="8">Belongs to the peptidase M48 family.</text>
</comment>
<feature type="domain" description="CAAX prenyl protease 1 N-terminal" evidence="11">
    <location>
        <begin position="2"/>
        <end position="148"/>
    </location>
</feature>
<keyword evidence="3 8" id="KW-0378">Hydrolase</keyword>
<keyword evidence="13" id="KW-1185">Reference proteome</keyword>
<keyword evidence="2 7" id="KW-0479">Metal-binding</keyword>
<dbReference type="Pfam" id="PF01435">
    <property type="entry name" value="Peptidase_M48"/>
    <property type="match status" value="1"/>
</dbReference>
<evidence type="ECO:0000313" key="13">
    <source>
        <dbReference type="Proteomes" id="UP001321582"/>
    </source>
</evidence>
<feature type="binding site" evidence="7">
    <location>
        <position position="221"/>
    </location>
    <ligand>
        <name>Zn(2+)</name>
        <dbReference type="ChEBI" id="CHEBI:29105"/>
        <note>catalytic</note>
    </ligand>
</feature>
<evidence type="ECO:0000256" key="5">
    <source>
        <dbReference type="ARBA" id="ARBA00023049"/>
    </source>
</evidence>
<dbReference type="GO" id="GO:0071586">
    <property type="term" value="P:CAAX-box protein processing"/>
    <property type="evidence" value="ECO:0007669"/>
    <property type="project" value="InterPro"/>
</dbReference>
<feature type="binding site" evidence="7">
    <location>
        <position position="225"/>
    </location>
    <ligand>
        <name>Zn(2+)</name>
        <dbReference type="ChEBI" id="CHEBI:29105"/>
        <note>catalytic</note>
    </ligand>
</feature>
<feature type="transmembrane region" description="Helical" evidence="9">
    <location>
        <begin position="46"/>
        <end position="72"/>
    </location>
</feature>
<keyword evidence="9" id="KW-0812">Transmembrane</keyword>
<dbReference type="GO" id="GO:0046872">
    <property type="term" value="F:metal ion binding"/>
    <property type="evidence" value="ECO:0007669"/>
    <property type="project" value="UniProtKB-KW"/>
</dbReference>
<dbReference type="PANTHER" id="PTHR10120">
    <property type="entry name" value="CAAX PRENYL PROTEASE 1"/>
    <property type="match status" value="1"/>
</dbReference>
<keyword evidence="1 8" id="KW-0645">Protease</keyword>
<dbReference type="EMBL" id="AP027059">
    <property type="protein sequence ID" value="BDU50649.1"/>
    <property type="molecule type" value="Genomic_DNA"/>
</dbReference>
<proteinExistence type="inferred from homology"/>
<feature type="transmembrane region" description="Helical" evidence="9">
    <location>
        <begin position="93"/>
        <end position="112"/>
    </location>
</feature>
<evidence type="ECO:0000256" key="7">
    <source>
        <dbReference type="PIRSR" id="PIRSR627057-2"/>
    </source>
</evidence>
<protein>
    <recommendedName>
        <fullName evidence="14">M48 family peptidase</fullName>
    </recommendedName>
</protein>
<dbReference type="Proteomes" id="UP001321582">
    <property type="component" value="Chromosome"/>
</dbReference>
<evidence type="ECO:0008006" key="14">
    <source>
        <dbReference type="Google" id="ProtNLM"/>
    </source>
</evidence>
<sequence>MEKSKEYNNIKLIISIISTIINLVIIFILGFSKIGIYIKNISGNNIFYYGLITIIIFFISEIGFSYYSGYYLEKKNNLSNENIKKWIIKTLKEFGIGLVIGEILIVSLYFFIKISKDRWWIYFYIFMMIINIILGVIAPTVILPLFYKFKELDNENLKSKILDLTSKVKVKLVGIYKFDLSKETKKANAAFTGLGKNKRIIIADNLLNEFSDDEIVAVFAHEMGHFVKKHILKQVVISSVIMFILLFLINSYFYLDYNNFIVIYQVGFYFFIFQLFISFLLNLYSRKNEKEADLYAKEIMGTGEYLIEALKKLSKQNLADENPNKIIEFLTYSHPSIGTRINYLKE</sequence>
<keyword evidence="5 8" id="KW-0482">Metalloprotease</keyword>
<evidence type="ECO:0000259" key="10">
    <source>
        <dbReference type="Pfam" id="PF01435"/>
    </source>
</evidence>
<comment type="cofactor">
    <cofactor evidence="7 8">
        <name>Zn(2+)</name>
        <dbReference type="ChEBI" id="CHEBI:29105"/>
    </cofactor>
    <text evidence="7 8">Binds 1 zinc ion per subunit.</text>
</comment>
<evidence type="ECO:0000256" key="8">
    <source>
        <dbReference type="RuleBase" id="RU003983"/>
    </source>
</evidence>
<feature type="transmembrane region" description="Helical" evidence="9">
    <location>
        <begin position="12"/>
        <end position="34"/>
    </location>
</feature>
<dbReference type="Gene3D" id="3.30.2010.10">
    <property type="entry name" value="Metalloproteases ('zincins'), catalytic domain"/>
    <property type="match status" value="1"/>
</dbReference>
<organism evidence="12 13">
    <name type="scientific">Haliovirga abyssi</name>
    <dbReference type="NCBI Taxonomy" id="2996794"/>
    <lineage>
        <taxon>Bacteria</taxon>
        <taxon>Fusobacteriati</taxon>
        <taxon>Fusobacteriota</taxon>
        <taxon>Fusobacteriia</taxon>
        <taxon>Fusobacteriales</taxon>
        <taxon>Haliovirgaceae</taxon>
        <taxon>Haliovirga</taxon>
    </lineage>
</organism>
<evidence type="ECO:0000256" key="6">
    <source>
        <dbReference type="PIRSR" id="PIRSR627057-1"/>
    </source>
</evidence>
<feature type="transmembrane region" description="Helical" evidence="9">
    <location>
        <begin position="124"/>
        <end position="147"/>
    </location>
</feature>
<dbReference type="AlphaFoldDB" id="A0AAU9DTW5"/>
<reference evidence="12 13" key="1">
    <citation type="submission" date="2022-11" db="EMBL/GenBank/DDBJ databases">
        <title>Haliovirga abyssi gen. nov., sp. nov., a mesophilic fermentative bacterium isolated from the Iheya North hydrothermal field and the proposal of Haliovirgaceae fam. nov.</title>
        <authorList>
            <person name="Miyazaki U."/>
            <person name="Tame A."/>
            <person name="Miyazaki J."/>
            <person name="Takai K."/>
            <person name="Sawayama S."/>
            <person name="Kitajima M."/>
            <person name="Okamoto A."/>
            <person name="Nakagawa S."/>
        </authorList>
    </citation>
    <scope>NUCLEOTIDE SEQUENCE [LARGE SCALE GENOMIC DNA]</scope>
    <source>
        <strain evidence="12 13">IC12</strain>
    </source>
</reference>
<evidence type="ECO:0000256" key="4">
    <source>
        <dbReference type="ARBA" id="ARBA00022833"/>
    </source>
</evidence>
<evidence type="ECO:0000313" key="12">
    <source>
        <dbReference type="EMBL" id="BDU50649.1"/>
    </source>
</evidence>
<feature type="active site" description="Proton donor" evidence="6">
    <location>
        <position position="293"/>
    </location>
</feature>
<dbReference type="RefSeq" id="WP_307903512.1">
    <property type="nucleotide sequence ID" value="NZ_AP027059.1"/>
</dbReference>
<keyword evidence="9" id="KW-0472">Membrane</keyword>
<evidence type="ECO:0000256" key="2">
    <source>
        <dbReference type="ARBA" id="ARBA00022723"/>
    </source>
</evidence>
<dbReference type="GO" id="GO:0004222">
    <property type="term" value="F:metalloendopeptidase activity"/>
    <property type="evidence" value="ECO:0007669"/>
    <property type="project" value="InterPro"/>
</dbReference>
<dbReference type="KEGG" id="haby:HLVA_12180"/>
<dbReference type="CDD" id="cd07343">
    <property type="entry name" value="M48A_Zmpste24p_like"/>
    <property type="match status" value="1"/>
</dbReference>
<dbReference type="InterPro" id="IPR001915">
    <property type="entry name" value="Peptidase_M48"/>
</dbReference>
<feature type="transmembrane region" description="Helical" evidence="9">
    <location>
        <begin position="235"/>
        <end position="255"/>
    </location>
</feature>
<accession>A0AAU9DTW5</accession>
<evidence type="ECO:0000256" key="1">
    <source>
        <dbReference type="ARBA" id="ARBA00022670"/>
    </source>
</evidence>
<name>A0AAU9DTW5_9FUSO</name>
<keyword evidence="9" id="KW-1133">Transmembrane helix</keyword>
<evidence type="ECO:0000259" key="11">
    <source>
        <dbReference type="Pfam" id="PF16491"/>
    </source>
</evidence>
<dbReference type="InterPro" id="IPR032456">
    <property type="entry name" value="Peptidase_M48_N"/>
</dbReference>